<dbReference type="PANTHER" id="PTHR23050">
    <property type="entry name" value="CALCIUM BINDING PROTEIN"/>
    <property type="match status" value="1"/>
</dbReference>
<evidence type="ECO:0000256" key="2">
    <source>
        <dbReference type="ARBA" id="ARBA00022837"/>
    </source>
</evidence>
<accession>A0A024TEQ3</accession>
<keyword evidence="2" id="KW-0106">Calcium</keyword>
<organism evidence="5">
    <name type="scientific">Aphanomyces invadans</name>
    <dbReference type="NCBI Taxonomy" id="157072"/>
    <lineage>
        <taxon>Eukaryota</taxon>
        <taxon>Sar</taxon>
        <taxon>Stramenopiles</taxon>
        <taxon>Oomycota</taxon>
        <taxon>Saprolegniomycetes</taxon>
        <taxon>Saprolegniales</taxon>
        <taxon>Verrucalvaceae</taxon>
        <taxon>Aphanomyces</taxon>
    </lineage>
</organism>
<dbReference type="InterPro" id="IPR050145">
    <property type="entry name" value="Centrin_CML-like"/>
</dbReference>
<dbReference type="VEuPathDB" id="FungiDB:H310_13196"/>
<feature type="region of interest" description="Disordered" evidence="3">
    <location>
        <begin position="14"/>
        <end position="79"/>
    </location>
</feature>
<dbReference type="PROSITE" id="PS00018">
    <property type="entry name" value="EF_HAND_1"/>
    <property type="match status" value="1"/>
</dbReference>
<dbReference type="OrthoDB" id="26525at2759"/>
<protein>
    <recommendedName>
        <fullName evidence="4">EF-hand domain-containing protein</fullName>
    </recommendedName>
</protein>
<dbReference type="SMART" id="SM00054">
    <property type="entry name" value="EFh"/>
    <property type="match status" value="4"/>
</dbReference>
<dbReference type="AlphaFoldDB" id="A0A024TEQ3"/>
<reference evidence="5" key="1">
    <citation type="submission" date="2013-12" db="EMBL/GenBank/DDBJ databases">
        <title>The Genome Sequence of Aphanomyces invadans NJM9701.</title>
        <authorList>
            <consortium name="The Broad Institute Genomics Platform"/>
            <person name="Russ C."/>
            <person name="Tyler B."/>
            <person name="van West P."/>
            <person name="Dieguez-Uribeondo J."/>
            <person name="Young S.K."/>
            <person name="Zeng Q."/>
            <person name="Gargeya S."/>
            <person name="Fitzgerald M."/>
            <person name="Abouelleil A."/>
            <person name="Alvarado L."/>
            <person name="Chapman S.B."/>
            <person name="Gainer-Dewar J."/>
            <person name="Goldberg J."/>
            <person name="Griggs A."/>
            <person name="Gujja S."/>
            <person name="Hansen M."/>
            <person name="Howarth C."/>
            <person name="Imamovic A."/>
            <person name="Ireland A."/>
            <person name="Larimer J."/>
            <person name="McCowan C."/>
            <person name="Murphy C."/>
            <person name="Pearson M."/>
            <person name="Poon T.W."/>
            <person name="Priest M."/>
            <person name="Roberts A."/>
            <person name="Saif S."/>
            <person name="Shea T."/>
            <person name="Sykes S."/>
            <person name="Wortman J."/>
            <person name="Nusbaum C."/>
            <person name="Birren B."/>
        </authorList>
    </citation>
    <scope>NUCLEOTIDE SEQUENCE [LARGE SCALE GENOMIC DNA]</scope>
    <source>
        <strain evidence="5">NJM9701</strain>
    </source>
</reference>
<evidence type="ECO:0000256" key="1">
    <source>
        <dbReference type="ARBA" id="ARBA00022737"/>
    </source>
</evidence>
<feature type="domain" description="EF-hand" evidence="4">
    <location>
        <begin position="252"/>
        <end position="275"/>
    </location>
</feature>
<feature type="domain" description="EF-hand" evidence="4">
    <location>
        <begin position="300"/>
        <end position="335"/>
    </location>
</feature>
<dbReference type="InterPro" id="IPR018247">
    <property type="entry name" value="EF_Hand_1_Ca_BS"/>
</dbReference>
<dbReference type="Pfam" id="PF13499">
    <property type="entry name" value="EF-hand_7"/>
    <property type="match status" value="1"/>
</dbReference>
<dbReference type="EMBL" id="KI913999">
    <property type="protein sequence ID" value="ETV92513.1"/>
    <property type="molecule type" value="Genomic_DNA"/>
</dbReference>
<gene>
    <name evidence="5" type="ORF">H310_13196</name>
</gene>
<evidence type="ECO:0000259" key="4">
    <source>
        <dbReference type="PROSITE" id="PS50222"/>
    </source>
</evidence>
<feature type="compositionally biased region" description="Basic and acidic residues" evidence="3">
    <location>
        <begin position="19"/>
        <end position="30"/>
    </location>
</feature>
<dbReference type="GO" id="GO:0005509">
    <property type="term" value="F:calcium ion binding"/>
    <property type="evidence" value="ECO:0007669"/>
    <property type="project" value="InterPro"/>
</dbReference>
<evidence type="ECO:0000313" key="5">
    <source>
        <dbReference type="EMBL" id="ETV92513.1"/>
    </source>
</evidence>
<feature type="domain" description="EF-hand" evidence="4">
    <location>
        <begin position="159"/>
        <end position="194"/>
    </location>
</feature>
<dbReference type="Gene3D" id="1.10.238.10">
    <property type="entry name" value="EF-hand"/>
    <property type="match status" value="2"/>
</dbReference>
<dbReference type="InterPro" id="IPR011992">
    <property type="entry name" value="EF-hand-dom_pair"/>
</dbReference>
<dbReference type="InterPro" id="IPR002048">
    <property type="entry name" value="EF_hand_dom"/>
</dbReference>
<keyword evidence="1" id="KW-0677">Repeat</keyword>
<proteinExistence type="predicted"/>
<dbReference type="RefSeq" id="XP_008878820.1">
    <property type="nucleotide sequence ID" value="XM_008880598.1"/>
</dbReference>
<name>A0A024TEQ3_9STRA</name>
<dbReference type="CDD" id="cd00051">
    <property type="entry name" value="EFh"/>
    <property type="match status" value="2"/>
</dbReference>
<dbReference type="GeneID" id="20090246"/>
<sequence>MDVTRQVRFEETLVAGESSPRHDITTHEMGNKASAGSPSSAREDRAGVAAVHHHPHAGHPVPPPIITHEISVQPNPHHVSSSLDQKLINAFKELRVRRENDAHSHDKHDPFTKILLKGPSLKQAFDSVRSTFDAFDTHKQGSISFGDMEEALNRLGGNFTKDEVYDAFNEADMTESGRLTFKEFLVCLAIGFVLHRIPALDDREPDGQPQLSIFYAPLNSSIKDGEPKSLLFGDGNKLRQAFHLAVDVFLWFDIDGDGLIERNEMLSRLHESMHEHSPTKKTSKQRSFLKASDATVTCPANSFITQRRFNEMDWDHDGSITFKEFLMAFESWVGVDDEDDCEATD</sequence>
<dbReference type="eggNOG" id="KOG0027">
    <property type="taxonomic scope" value="Eukaryota"/>
</dbReference>
<dbReference type="SUPFAM" id="SSF47473">
    <property type="entry name" value="EF-hand"/>
    <property type="match status" value="1"/>
</dbReference>
<dbReference type="STRING" id="157072.A0A024TEQ3"/>
<dbReference type="Pfam" id="PF13202">
    <property type="entry name" value="EF-hand_5"/>
    <property type="match status" value="1"/>
</dbReference>
<dbReference type="PROSITE" id="PS50222">
    <property type="entry name" value="EF_HAND_2"/>
    <property type="match status" value="4"/>
</dbReference>
<feature type="compositionally biased region" description="Polar residues" evidence="3">
    <location>
        <begin position="70"/>
        <end position="79"/>
    </location>
</feature>
<feature type="domain" description="EF-hand" evidence="4">
    <location>
        <begin position="123"/>
        <end position="158"/>
    </location>
</feature>
<evidence type="ECO:0000256" key="3">
    <source>
        <dbReference type="SAM" id="MobiDB-lite"/>
    </source>
</evidence>